<evidence type="ECO:0000256" key="1">
    <source>
        <dbReference type="SAM" id="MobiDB-lite"/>
    </source>
</evidence>
<organism evidence="2">
    <name type="scientific">Polytomella parva</name>
    <dbReference type="NCBI Taxonomy" id="51329"/>
    <lineage>
        <taxon>Eukaryota</taxon>
        <taxon>Viridiplantae</taxon>
        <taxon>Chlorophyta</taxon>
        <taxon>core chlorophytes</taxon>
        <taxon>Chlorophyceae</taxon>
        <taxon>CS clade</taxon>
        <taxon>Chlamydomonadales</taxon>
        <taxon>Chlamydomonadaceae</taxon>
        <taxon>Polytomella</taxon>
    </lineage>
</organism>
<reference evidence="2" key="1">
    <citation type="submission" date="2021-01" db="EMBL/GenBank/DDBJ databases">
        <authorList>
            <person name="Corre E."/>
            <person name="Pelletier E."/>
            <person name="Niang G."/>
            <person name="Scheremetjew M."/>
            <person name="Finn R."/>
            <person name="Kale V."/>
            <person name="Holt S."/>
            <person name="Cochrane G."/>
            <person name="Meng A."/>
            <person name="Brown T."/>
            <person name="Cohen L."/>
        </authorList>
    </citation>
    <scope>NUCLEOTIDE SEQUENCE</scope>
    <source>
        <strain evidence="2">SAG 63-3</strain>
    </source>
</reference>
<proteinExistence type="predicted"/>
<sequence length="578" mass="63061">MLLLARRINTLKSLNRLVPATSVQVTETLRHSFSTEQSEGKCNRNPLISNASSLRQLIDASPLPFTSTSTLSFFRGKTTGPLNRQRQSDLRSVTDILQIEDMLRHEGDQLNAQTIVLMLQATCRLIEARAKELGLPSHPAGLLARFDEPERSRYDNLISQICDAIQTRVKWFDPTQASMALSYLSNWLGRVDQRPLIESLALAFIRRLSEAQSRDLHFTLNAILEGPLASELIAFRAPMTKAAAAYLVAKLPTGRIPPENVARTLRLCVLGGVSSDLHELVAAVIKDMGVRLEIYSPTALTWVLVSLSKTLPTASPLCRAPRRQFLPEGVSVIPEENPLSVDEPLIDACVVHMARVAAQHANELELMNFLAAASKLASHPKEVPDMAPSYDVSEWAKRPTVAAALQEILRALDHKLSVGSGSNWRDGSRGARGSSSSSRGGEEARNNSNNNEISNSSSSTSRSVDNGSNAESEERKESIRDAIAGSPNHGGGGRKRDWTTFQCYTMVVKLVYAFERMKIQPTSNIAKTINEAIGGVAAGQKRMDSASAERFKVALTNIGMPIPQALLGLASEARKAQA</sequence>
<evidence type="ECO:0000313" key="2">
    <source>
        <dbReference type="EMBL" id="CAD8764034.1"/>
    </source>
</evidence>
<protein>
    <submittedName>
        <fullName evidence="2">Uncharacterized protein</fullName>
    </submittedName>
</protein>
<accession>A0A7S0UNZ0</accession>
<gene>
    <name evidence="2" type="ORF">PPAR00522_LOCUS418</name>
</gene>
<dbReference type="AlphaFoldDB" id="A0A7S0UNZ0"/>
<feature type="compositionally biased region" description="Low complexity" evidence="1">
    <location>
        <begin position="446"/>
        <end position="469"/>
    </location>
</feature>
<feature type="region of interest" description="Disordered" evidence="1">
    <location>
        <begin position="419"/>
        <end position="496"/>
    </location>
</feature>
<name>A0A7S0UNZ0_9CHLO</name>
<dbReference type="EMBL" id="HBFM01000780">
    <property type="protein sequence ID" value="CAD8764034.1"/>
    <property type="molecule type" value="Transcribed_RNA"/>
</dbReference>